<dbReference type="Gene3D" id="1.10.287.1080">
    <property type="entry name" value="MazG-like"/>
    <property type="match status" value="1"/>
</dbReference>
<dbReference type="InterPro" id="IPR048015">
    <property type="entry name" value="NTP-PPase_MazG-like_N"/>
</dbReference>
<dbReference type="STRING" id="1089455.MOPEL_078_00250"/>
<sequence>MTTHDSRPPARNTSGSAAARVGRRGEAVLDLVDVMDRLRSPGGCPWDAEQTHASLAPYAVEEAYELADAIEGGDLPDLVDELGDVLLQVVFHARVGEDGDDPFDIDDVARGIVAKLRRRHPHVFDGVAVSGAAEVETNWDAIKAVEKPDRVGPLDGLPRGMPPLERAVKVAARLDRAGLLPADPAAPADTAPSAGTADPADVVDVAVPAVPATMETAVVAGGPPGTDVPHDSAPGDLGEEMLRLVLRARREGRDVAAALRSAVRRLEERATGDRPD</sequence>
<evidence type="ECO:0000256" key="1">
    <source>
        <dbReference type="SAM" id="MobiDB-lite"/>
    </source>
</evidence>
<feature type="region of interest" description="Disordered" evidence="1">
    <location>
        <begin position="1"/>
        <end position="22"/>
    </location>
</feature>
<dbReference type="eggNOG" id="COG3956">
    <property type="taxonomic scope" value="Bacteria"/>
</dbReference>
<dbReference type="GO" id="GO:0046052">
    <property type="term" value="P:UTP catabolic process"/>
    <property type="evidence" value="ECO:0007669"/>
    <property type="project" value="TreeGrafter"/>
</dbReference>
<protein>
    <submittedName>
        <fullName evidence="3">MazG family protein</fullName>
    </submittedName>
</protein>
<evidence type="ECO:0000259" key="2">
    <source>
        <dbReference type="Pfam" id="PF03819"/>
    </source>
</evidence>
<dbReference type="NCBIfam" id="TIGR00444">
    <property type="entry name" value="mazG"/>
    <property type="match status" value="1"/>
</dbReference>
<dbReference type="Pfam" id="PF03819">
    <property type="entry name" value="MazG"/>
    <property type="match status" value="1"/>
</dbReference>
<dbReference type="GO" id="GO:0006203">
    <property type="term" value="P:dGTP catabolic process"/>
    <property type="evidence" value="ECO:0007669"/>
    <property type="project" value="TreeGrafter"/>
</dbReference>
<dbReference type="InterPro" id="IPR004518">
    <property type="entry name" value="MazG-like_dom"/>
</dbReference>
<dbReference type="FunFam" id="1.10.287.1080:FF:000001">
    <property type="entry name" value="Nucleoside triphosphate pyrophosphohydrolase"/>
    <property type="match status" value="1"/>
</dbReference>
<proteinExistence type="predicted"/>
<dbReference type="SUPFAM" id="SSF101386">
    <property type="entry name" value="all-alpha NTP pyrophosphatases"/>
    <property type="match status" value="1"/>
</dbReference>
<dbReference type="GO" id="GO:0046047">
    <property type="term" value="P:TTP catabolic process"/>
    <property type="evidence" value="ECO:0007669"/>
    <property type="project" value="TreeGrafter"/>
</dbReference>
<dbReference type="Proteomes" id="UP000004367">
    <property type="component" value="Unassembled WGS sequence"/>
</dbReference>
<accession>H5USC8</accession>
<keyword evidence="4" id="KW-1185">Reference proteome</keyword>
<dbReference type="AlphaFoldDB" id="H5USC8"/>
<gene>
    <name evidence="3" type="ORF">MOPEL_078_00250</name>
</gene>
<dbReference type="GO" id="GO:0046076">
    <property type="term" value="P:dTTP catabolic process"/>
    <property type="evidence" value="ECO:0007669"/>
    <property type="project" value="TreeGrafter"/>
</dbReference>
<reference evidence="3 4" key="1">
    <citation type="submission" date="2012-02" db="EMBL/GenBank/DDBJ databases">
        <title>Whole genome shotgun sequence of Mobilicoccus pelagius NBRC 104925.</title>
        <authorList>
            <person name="Yoshida Y."/>
            <person name="Hosoyama A."/>
            <person name="Tsuchikane K."/>
            <person name="Katsumata H."/>
            <person name="Yamazaki S."/>
            <person name="Fujita N."/>
        </authorList>
    </citation>
    <scope>NUCLEOTIDE SEQUENCE [LARGE SCALE GENOMIC DNA]</scope>
    <source>
        <strain evidence="3 4">NBRC 104925</strain>
    </source>
</reference>
<dbReference type="PANTHER" id="PTHR30522">
    <property type="entry name" value="NUCLEOSIDE TRIPHOSPHATE PYROPHOSPHOHYDROLASE"/>
    <property type="match status" value="1"/>
</dbReference>
<name>H5USC8_9MICO</name>
<organism evidence="3 4">
    <name type="scientific">Mobilicoccus pelagius NBRC 104925</name>
    <dbReference type="NCBI Taxonomy" id="1089455"/>
    <lineage>
        <taxon>Bacteria</taxon>
        <taxon>Bacillati</taxon>
        <taxon>Actinomycetota</taxon>
        <taxon>Actinomycetes</taxon>
        <taxon>Micrococcales</taxon>
        <taxon>Dermatophilaceae</taxon>
        <taxon>Mobilicoccus</taxon>
    </lineage>
</organism>
<dbReference type="EMBL" id="BAFE01000056">
    <property type="protein sequence ID" value="GAB48636.1"/>
    <property type="molecule type" value="Genomic_DNA"/>
</dbReference>
<dbReference type="CDD" id="cd11528">
    <property type="entry name" value="NTP-PPase_MazG_Nterm"/>
    <property type="match status" value="1"/>
</dbReference>
<feature type="domain" description="NTP pyrophosphohydrolase MazG-like" evidence="2">
    <location>
        <begin position="50"/>
        <end position="124"/>
    </location>
</feature>
<dbReference type="GO" id="GO:0046061">
    <property type="term" value="P:dATP catabolic process"/>
    <property type="evidence" value="ECO:0007669"/>
    <property type="project" value="TreeGrafter"/>
</dbReference>
<evidence type="ECO:0000313" key="3">
    <source>
        <dbReference type="EMBL" id="GAB48636.1"/>
    </source>
</evidence>
<dbReference type="InterPro" id="IPR011551">
    <property type="entry name" value="NTP_PyrPHydrolase_MazG"/>
</dbReference>
<dbReference type="PANTHER" id="PTHR30522:SF0">
    <property type="entry name" value="NUCLEOSIDE TRIPHOSPHATE PYROPHOSPHOHYDROLASE"/>
    <property type="match status" value="1"/>
</dbReference>
<dbReference type="GO" id="GO:0006950">
    <property type="term" value="P:response to stress"/>
    <property type="evidence" value="ECO:0007669"/>
    <property type="project" value="UniProtKB-ARBA"/>
</dbReference>
<dbReference type="GO" id="GO:0046081">
    <property type="term" value="P:dUTP catabolic process"/>
    <property type="evidence" value="ECO:0007669"/>
    <property type="project" value="TreeGrafter"/>
</dbReference>
<evidence type="ECO:0000313" key="4">
    <source>
        <dbReference type="Proteomes" id="UP000004367"/>
    </source>
</evidence>
<comment type="caution">
    <text evidence="3">The sequence shown here is derived from an EMBL/GenBank/DDBJ whole genome shotgun (WGS) entry which is preliminary data.</text>
</comment>
<dbReference type="GO" id="GO:0047429">
    <property type="term" value="F:nucleoside triphosphate diphosphatase activity"/>
    <property type="evidence" value="ECO:0007669"/>
    <property type="project" value="TreeGrafter"/>
</dbReference>